<evidence type="ECO:0000256" key="5">
    <source>
        <dbReference type="ARBA" id="ARBA00023242"/>
    </source>
</evidence>
<evidence type="ECO:0000256" key="1">
    <source>
        <dbReference type="ARBA" id="ARBA00004123"/>
    </source>
</evidence>
<comment type="subcellular location">
    <subcellularLocation>
        <location evidence="1">Nucleus</location>
    </subcellularLocation>
</comment>
<sequence>MSIAKSIESKLSLQLRPSFLEIVDDSASHAGHAAMKGLKAKETHFQVKIVSDKFLNLSKLKRHRMVYGILDEEFKNELIDIEEMNFTEFLISDVSAEKCYHKYKSPSTLLPKPEELKEIKKELLDVLKTTQLTGEILIKNQKIFNDWKNNSSSTAATLSNSSSFQNNSNEKLKLEPVDSKVNRKRSHSIEDKVNGKFLILTIIRKFYEFYATLILEEAVISRTDGTNRISLYQKEGFIRVGIAKLEKPSPPPHSPSASTNAKISSVGKKDTQLLLKKRKVESESLSANSTPPSSVLLYEEVSMDMKNMSGDYSKAKAQNQIPLNTFIAYTDQYFRNLTEEDLKWLDRKDDEVTPYIIPESNKKHYLDQWASQDKSHSEVLQKVFHNSDLGEEADTVYPGDIYFGSLSERILSSLLEEGIVENHFEDEQDVADNTILRKEERTYEDVNMFEERVRNELKYIGLISENEDDERHMDNDEISVELRQKQAELRKQVKINNKRKCKLYEVSKNFMAYQEFLAVLDETDKTIEAAYSRRFKAVKKQKKKLTKEARPVSESVLNEIEKRKTWLSELAQQDVAILRKKQQILEQNKIKKGFGKLKEKALETEPSFIKEIFFDGADVKSPKNFFTNNNSKKNKSLDLVKETSINSMFLKAKSEQKSKKKNFKRDPYKKITDERKKLREERIKKNEEYLKNKQEREKQHLLNVQKNKEKKFKLMKKTKKGQLVLSGTIEHLLEKIKKNEC</sequence>
<dbReference type="EMBL" id="JADGJW010000004">
    <property type="protein sequence ID" value="KAJ3228219.1"/>
    <property type="molecule type" value="Genomic_DNA"/>
</dbReference>
<feature type="region of interest" description="Disordered" evidence="7">
    <location>
        <begin position="245"/>
        <end position="266"/>
    </location>
</feature>
<keyword evidence="9" id="KW-1185">Reference proteome</keyword>
<dbReference type="InterPro" id="IPR019340">
    <property type="entry name" value="Histone_AcTrfase_su3"/>
</dbReference>
<proteinExistence type="inferred from homology"/>
<evidence type="ECO:0000313" key="9">
    <source>
        <dbReference type="Proteomes" id="UP001211065"/>
    </source>
</evidence>
<dbReference type="Gene3D" id="3.30.300.90">
    <property type="entry name" value="BolA-like"/>
    <property type="match status" value="1"/>
</dbReference>
<dbReference type="Pfam" id="PF01722">
    <property type="entry name" value="BolA"/>
    <property type="match status" value="1"/>
</dbReference>
<comment type="caution">
    <text evidence="8">The sequence shown here is derived from an EMBL/GenBank/DDBJ whole genome shotgun (WGS) entry which is preliminary data.</text>
</comment>
<reference evidence="8" key="1">
    <citation type="submission" date="2020-05" db="EMBL/GenBank/DDBJ databases">
        <title>Phylogenomic resolution of chytrid fungi.</title>
        <authorList>
            <person name="Stajich J.E."/>
            <person name="Amses K."/>
            <person name="Simmons R."/>
            <person name="Seto K."/>
            <person name="Myers J."/>
            <person name="Bonds A."/>
            <person name="Quandt C.A."/>
            <person name="Barry K."/>
            <person name="Liu P."/>
            <person name="Grigoriev I."/>
            <person name="Longcore J.E."/>
            <person name="James T.Y."/>
        </authorList>
    </citation>
    <scope>NUCLEOTIDE SEQUENCE</scope>
    <source>
        <strain evidence="8">JEL0476</strain>
    </source>
</reference>
<name>A0AAD5U8E8_9FUNG</name>
<protein>
    <submittedName>
        <fullName evidence="8">Transcriptional regulator</fullName>
    </submittedName>
</protein>
<dbReference type="GO" id="GO:0000124">
    <property type="term" value="C:SAGA complex"/>
    <property type="evidence" value="ECO:0007669"/>
    <property type="project" value="TreeGrafter"/>
</dbReference>
<dbReference type="AlphaFoldDB" id="A0AAD5U8E8"/>
<accession>A0AAD5U8E8</accession>
<feature type="coiled-coil region" evidence="6">
    <location>
        <begin position="668"/>
        <end position="711"/>
    </location>
</feature>
<dbReference type="Pfam" id="PF10198">
    <property type="entry name" value="Ada3"/>
    <property type="match status" value="1"/>
</dbReference>
<gene>
    <name evidence="8" type="primary">NGG1</name>
    <name evidence="8" type="ORF">HK099_005229</name>
</gene>
<evidence type="ECO:0000313" key="8">
    <source>
        <dbReference type="EMBL" id="KAJ3228219.1"/>
    </source>
</evidence>
<dbReference type="GO" id="GO:0003713">
    <property type="term" value="F:transcription coactivator activity"/>
    <property type="evidence" value="ECO:0007669"/>
    <property type="project" value="TreeGrafter"/>
</dbReference>
<dbReference type="GO" id="GO:0005634">
    <property type="term" value="C:nucleus"/>
    <property type="evidence" value="ECO:0007669"/>
    <property type="project" value="UniProtKB-SubCell"/>
</dbReference>
<evidence type="ECO:0000256" key="3">
    <source>
        <dbReference type="ARBA" id="ARBA00023015"/>
    </source>
</evidence>
<evidence type="ECO:0000256" key="4">
    <source>
        <dbReference type="ARBA" id="ARBA00023163"/>
    </source>
</evidence>
<keyword evidence="4" id="KW-0804">Transcription</keyword>
<dbReference type="InterPro" id="IPR036065">
    <property type="entry name" value="BolA-like_sf"/>
</dbReference>
<dbReference type="SUPFAM" id="SSF82657">
    <property type="entry name" value="BolA-like"/>
    <property type="match status" value="1"/>
</dbReference>
<evidence type="ECO:0000256" key="6">
    <source>
        <dbReference type="SAM" id="Coils"/>
    </source>
</evidence>
<dbReference type="InterPro" id="IPR002634">
    <property type="entry name" value="BolA"/>
</dbReference>
<dbReference type="GO" id="GO:0006357">
    <property type="term" value="P:regulation of transcription by RNA polymerase II"/>
    <property type="evidence" value="ECO:0007669"/>
    <property type="project" value="TreeGrafter"/>
</dbReference>
<evidence type="ECO:0000256" key="7">
    <source>
        <dbReference type="SAM" id="MobiDB-lite"/>
    </source>
</evidence>
<dbReference type="PANTHER" id="PTHR13556:SF2">
    <property type="entry name" value="TRANSCRIPTIONAL ADAPTER 3"/>
    <property type="match status" value="1"/>
</dbReference>
<comment type="similarity">
    <text evidence="2">Belongs to the NGG1 family.</text>
</comment>
<keyword evidence="5" id="KW-0539">Nucleus</keyword>
<dbReference type="PANTHER" id="PTHR13556">
    <property type="entry name" value="TRANSCRIPTIONAL ADAPTER 3-RELATED"/>
    <property type="match status" value="1"/>
</dbReference>
<organism evidence="8 9">
    <name type="scientific">Clydaea vesicula</name>
    <dbReference type="NCBI Taxonomy" id="447962"/>
    <lineage>
        <taxon>Eukaryota</taxon>
        <taxon>Fungi</taxon>
        <taxon>Fungi incertae sedis</taxon>
        <taxon>Chytridiomycota</taxon>
        <taxon>Chytridiomycota incertae sedis</taxon>
        <taxon>Chytridiomycetes</taxon>
        <taxon>Lobulomycetales</taxon>
        <taxon>Lobulomycetaceae</taxon>
        <taxon>Clydaea</taxon>
    </lineage>
</organism>
<keyword evidence="3" id="KW-0805">Transcription regulation</keyword>
<evidence type="ECO:0000256" key="2">
    <source>
        <dbReference type="ARBA" id="ARBA00005330"/>
    </source>
</evidence>
<keyword evidence="6" id="KW-0175">Coiled coil</keyword>
<dbReference type="Proteomes" id="UP001211065">
    <property type="component" value="Unassembled WGS sequence"/>
</dbReference>